<dbReference type="RefSeq" id="WP_106530931.1">
    <property type="nucleotide sequence ID" value="NZ_PYAW01000008.1"/>
</dbReference>
<dbReference type="OrthoDB" id="1502712at2"/>
<keyword evidence="1" id="KW-0812">Transmembrane</keyword>
<keyword evidence="1" id="KW-0472">Membrane</keyword>
<evidence type="ECO:0000313" key="2">
    <source>
        <dbReference type="EMBL" id="PSL43317.1"/>
    </source>
</evidence>
<reference evidence="2 3" key="1">
    <citation type="submission" date="2018-03" db="EMBL/GenBank/DDBJ databases">
        <title>Genomic Encyclopedia of Archaeal and Bacterial Type Strains, Phase II (KMG-II): from individual species to whole genera.</title>
        <authorList>
            <person name="Goeker M."/>
        </authorList>
    </citation>
    <scope>NUCLEOTIDE SEQUENCE [LARGE SCALE GENOMIC DNA]</scope>
    <source>
        <strain evidence="2 3">DSM 24859</strain>
    </source>
</reference>
<evidence type="ECO:0000313" key="3">
    <source>
        <dbReference type="Proteomes" id="UP000240971"/>
    </source>
</evidence>
<feature type="transmembrane region" description="Helical" evidence="1">
    <location>
        <begin position="107"/>
        <end position="129"/>
    </location>
</feature>
<keyword evidence="3" id="KW-1185">Reference proteome</keyword>
<feature type="transmembrane region" description="Helical" evidence="1">
    <location>
        <begin position="5"/>
        <end position="24"/>
    </location>
</feature>
<protein>
    <recommendedName>
        <fullName evidence="4">DUF3592 domain-containing protein</fullName>
    </recommendedName>
</protein>
<organism evidence="2 3">
    <name type="scientific">Chitinophaga niastensis</name>
    <dbReference type="NCBI Taxonomy" id="536980"/>
    <lineage>
        <taxon>Bacteria</taxon>
        <taxon>Pseudomonadati</taxon>
        <taxon>Bacteroidota</taxon>
        <taxon>Chitinophagia</taxon>
        <taxon>Chitinophagales</taxon>
        <taxon>Chitinophagaceae</taxon>
        <taxon>Chitinophaga</taxon>
    </lineage>
</organism>
<dbReference type="Proteomes" id="UP000240971">
    <property type="component" value="Unassembled WGS sequence"/>
</dbReference>
<gene>
    <name evidence="2" type="ORF">CLV51_1086</name>
</gene>
<keyword evidence="1" id="KW-1133">Transmembrane helix</keyword>
<evidence type="ECO:0008006" key="4">
    <source>
        <dbReference type="Google" id="ProtNLM"/>
    </source>
</evidence>
<evidence type="ECO:0000256" key="1">
    <source>
        <dbReference type="SAM" id="Phobius"/>
    </source>
</evidence>
<proteinExistence type="predicted"/>
<accession>A0A2P8HAS6</accession>
<comment type="caution">
    <text evidence="2">The sequence shown here is derived from an EMBL/GenBank/DDBJ whole genome shotgun (WGS) entry which is preliminary data.</text>
</comment>
<sequence length="132" mass="15340">MSKNLFLALILVAASVFLFTLSYWKYNVRIETLKDKNLITVTISDIDCNRLNRKSSLVFKHRGHNHIVNLTRDRCGQFKVGDQIKLYYNPKSDWYILDDDGKESEDVWGMIGSGIMFIIVSISSLRMVYLKK</sequence>
<dbReference type="EMBL" id="PYAW01000008">
    <property type="protein sequence ID" value="PSL43317.1"/>
    <property type="molecule type" value="Genomic_DNA"/>
</dbReference>
<name>A0A2P8HAS6_CHINA</name>
<dbReference type="AlphaFoldDB" id="A0A2P8HAS6"/>